<evidence type="ECO:0000313" key="4">
    <source>
        <dbReference type="Proteomes" id="UP001551675"/>
    </source>
</evidence>
<feature type="domain" description="Stress-response A/B barrel" evidence="2">
    <location>
        <begin position="2"/>
        <end position="95"/>
    </location>
</feature>
<dbReference type="EMBL" id="JBFALK010000040">
    <property type="protein sequence ID" value="MEV0975006.1"/>
    <property type="molecule type" value="Genomic_DNA"/>
</dbReference>
<dbReference type="Pfam" id="PF07876">
    <property type="entry name" value="Dabb"/>
    <property type="match status" value="1"/>
</dbReference>
<proteinExistence type="predicted"/>
<organism evidence="3 4">
    <name type="scientific">Microtetraspora glauca</name>
    <dbReference type="NCBI Taxonomy" id="1996"/>
    <lineage>
        <taxon>Bacteria</taxon>
        <taxon>Bacillati</taxon>
        <taxon>Actinomycetota</taxon>
        <taxon>Actinomycetes</taxon>
        <taxon>Streptosporangiales</taxon>
        <taxon>Streptosporangiaceae</taxon>
        <taxon>Microtetraspora</taxon>
    </lineage>
</organism>
<keyword evidence="4" id="KW-1185">Reference proteome</keyword>
<reference evidence="3 4" key="1">
    <citation type="submission" date="2024-06" db="EMBL/GenBank/DDBJ databases">
        <title>The Natural Products Discovery Center: Release of the First 8490 Sequenced Strains for Exploring Actinobacteria Biosynthetic Diversity.</title>
        <authorList>
            <person name="Kalkreuter E."/>
            <person name="Kautsar S.A."/>
            <person name="Yang D."/>
            <person name="Bader C.D."/>
            <person name="Teijaro C.N."/>
            <person name="Fluegel L."/>
            <person name="Davis C.M."/>
            <person name="Simpson J.R."/>
            <person name="Lauterbach L."/>
            <person name="Steele A.D."/>
            <person name="Gui C."/>
            <person name="Meng S."/>
            <person name="Li G."/>
            <person name="Viehrig K."/>
            <person name="Ye F."/>
            <person name="Su P."/>
            <person name="Kiefer A.F."/>
            <person name="Nichols A."/>
            <person name="Cepeda A.J."/>
            <person name="Yan W."/>
            <person name="Fan B."/>
            <person name="Jiang Y."/>
            <person name="Adhikari A."/>
            <person name="Zheng C.-J."/>
            <person name="Schuster L."/>
            <person name="Cowan T.M."/>
            <person name="Smanski M.J."/>
            <person name="Chevrette M.G."/>
            <person name="De Carvalho L.P.S."/>
            <person name="Shen B."/>
        </authorList>
    </citation>
    <scope>NUCLEOTIDE SEQUENCE [LARGE SCALE GENOMIC DNA]</scope>
    <source>
        <strain evidence="3 4">NPDC050100</strain>
    </source>
</reference>
<accession>A0ABV3GTP0</accession>
<dbReference type="SUPFAM" id="SSF54909">
    <property type="entry name" value="Dimeric alpha+beta barrel"/>
    <property type="match status" value="1"/>
</dbReference>
<dbReference type="Gene3D" id="3.30.70.100">
    <property type="match status" value="1"/>
</dbReference>
<dbReference type="InterPro" id="IPR044662">
    <property type="entry name" value="HS1/DABB1-like"/>
</dbReference>
<evidence type="ECO:0000256" key="1">
    <source>
        <dbReference type="ARBA" id="ARBA00011738"/>
    </source>
</evidence>
<name>A0ABV3GTP0_MICGL</name>
<evidence type="ECO:0000313" key="3">
    <source>
        <dbReference type="EMBL" id="MEV0975006.1"/>
    </source>
</evidence>
<dbReference type="InterPro" id="IPR013097">
    <property type="entry name" value="Dabb"/>
</dbReference>
<dbReference type="PANTHER" id="PTHR33178:SF10">
    <property type="entry name" value="STRESS-RESPONSE A_B BARREL DOMAIN-CONTAINING PROTEIN"/>
    <property type="match status" value="1"/>
</dbReference>
<dbReference type="InterPro" id="IPR011008">
    <property type="entry name" value="Dimeric_a/b-barrel"/>
</dbReference>
<comment type="subunit">
    <text evidence="1">Homodimer.</text>
</comment>
<dbReference type="Proteomes" id="UP001551675">
    <property type="component" value="Unassembled WGS sequence"/>
</dbReference>
<evidence type="ECO:0000259" key="2">
    <source>
        <dbReference type="PROSITE" id="PS51502"/>
    </source>
</evidence>
<protein>
    <submittedName>
        <fullName evidence="3">Dabb family protein</fullName>
    </submittedName>
</protein>
<comment type="caution">
    <text evidence="3">The sequence shown here is derived from an EMBL/GenBank/DDBJ whole genome shotgun (WGS) entry which is preliminary data.</text>
</comment>
<dbReference type="PANTHER" id="PTHR33178">
    <property type="match status" value="1"/>
</dbReference>
<dbReference type="PROSITE" id="PS51502">
    <property type="entry name" value="S_R_A_B_BARREL"/>
    <property type="match status" value="1"/>
</dbReference>
<gene>
    <name evidence="3" type="ORF">AB0I59_40995</name>
</gene>
<dbReference type="RefSeq" id="WP_061256503.1">
    <property type="nucleotide sequence ID" value="NZ_JBFALK010000040.1"/>
</dbReference>
<dbReference type="SMART" id="SM00886">
    <property type="entry name" value="Dabb"/>
    <property type="match status" value="1"/>
</dbReference>
<sequence>MIKHTLVFRFRDDVPAETVAAVLAELDTFPAKYPTMRNWASGPNISTRDTTMTHGFVVEFDSERDLLDYLGSDSHEEFVRERWRPVIDRQAIVTFAC</sequence>